<name>A0A078HUW8_BRANA</name>
<dbReference type="EMBL" id="LK032520">
    <property type="protein sequence ID" value="CDY42305.1"/>
    <property type="molecule type" value="Genomic_DNA"/>
</dbReference>
<dbReference type="Gramene" id="CDY42305">
    <property type="protein sequence ID" value="CDY42305"/>
    <property type="gene ID" value="GSBRNA2T00074545001"/>
</dbReference>
<dbReference type="STRING" id="3708.A0A078HUW8"/>
<dbReference type="AlphaFoldDB" id="A0A078HUW8"/>
<protein>
    <submittedName>
        <fullName evidence="2">BnaC02g09110D protein</fullName>
    </submittedName>
</protein>
<sequence length="80" mass="9358">MYYYITLNGTIYISCVSVHGVVLLSHDFYSESNEFRVVKLPEYQSDKKGIRRSLTTSGGFIMYVTAFYQTEDDVLKIWRL</sequence>
<dbReference type="Pfam" id="PF24750">
    <property type="entry name" value="b-prop_At3g26010-like"/>
    <property type="match status" value="1"/>
</dbReference>
<organism evidence="2 3">
    <name type="scientific">Brassica napus</name>
    <name type="common">Rape</name>
    <dbReference type="NCBI Taxonomy" id="3708"/>
    <lineage>
        <taxon>Eukaryota</taxon>
        <taxon>Viridiplantae</taxon>
        <taxon>Streptophyta</taxon>
        <taxon>Embryophyta</taxon>
        <taxon>Tracheophyta</taxon>
        <taxon>Spermatophyta</taxon>
        <taxon>Magnoliopsida</taxon>
        <taxon>eudicotyledons</taxon>
        <taxon>Gunneridae</taxon>
        <taxon>Pentapetalae</taxon>
        <taxon>rosids</taxon>
        <taxon>malvids</taxon>
        <taxon>Brassicales</taxon>
        <taxon>Brassicaceae</taxon>
        <taxon>Brassiceae</taxon>
        <taxon>Brassica</taxon>
    </lineage>
</organism>
<proteinExistence type="predicted"/>
<evidence type="ECO:0000259" key="1">
    <source>
        <dbReference type="Pfam" id="PF24750"/>
    </source>
</evidence>
<feature type="domain" description="F-box protein At3g26010-like beta-propeller" evidence="1">
    <location>
        <begin position="3"/>
        <end position="80"/>
    </location>
</feature>
<dbReference type="Proteomes" id="UP000028999">
    <property type="component" value="Unassembled WGS sequence"/>
</dbReference>
<gene>
    <name evidence="2" type="primary">BnaC02g09110D</name>
    <name evidence="2" type="ORF">GSBRNA2T00074545001</name>
</gene>
<reference evidence="2 3" key="1">
    <citation type="journal article" date="2014" name="Science">
        <title>Plant genetics. Early allopolyploid evolution in the post-Neolithic Brassica napus oilseed genome.</title>
        <authorList>
            <person name="Chalhoub B."/>
            <person name="Denoeud F."/>
            <person name="Liu S."/>
            <person name="Parkin I.A."/>
            <person name="Tang H."/>
            <person name="Wang X."/>
            <person name="Chiquet J."/>
            <person name="Belcram H."/>
            <person name="Tong C."/>
            <person name="Samans B."/>
            <person name="Correa M."/>
            <person name="Da Silva C."/>
            <person name="Just J."/>
            <person name="Falentin C."/>
            <person name="Koh C.S."/>
            <person name="Le Clainche I."/>
            <person name="Bernard M."/>
            <person name="Bento P."/>
            <person name="Noel B."/>
            <person name="Labadie K."/>
            <person name="Alberti A."/>
            <person name="Charles M."/>
            <person name="Arnaud D."/>
            <person name="Guo H."/>
            <person name="Daviaud C."/>
            <person name="Alamery S."/>
            <person name="Jabbari K."/>
            <person name="Zhao M."/>
            <person name="Edger P.P."/>
            <person name="Chelaifa H."/>
            <person name="Tack D."/>
            <person name="Lassalle G."/>
            <person name="Mestiri I."/>
            <person name="Schnel N."/>
            <person name="Le Paslier M.C."/>
            <person name="Fan G."/>
            <person name="Renault V."/>
            <person name="Bayer P.E."/>
            <person name="Golicz A.A."/>
            <person name="Manoli S."/>
            <person name="Lee T.H."/>
            <person name="Thi V.H."/>
            <person name="Chalabi S."/>
            <person name="Hu Q."/>
            <person name="Fan C."/>
            <person name="Tollenaere R."/>
            <person name="Lu Y."/>
            <person name="Battail C."/>
            <person name="Shen J."/>
            <person name="Sidebottom C.H."/>
            <person name="Wang X."/>
            <person name="Canaguier A."/>
            <person name="Chauveau A."/>
            <person name="Berard A."/>
            <person name="Deniot G."/>
            <person name="Guan M."/>
            <person name="Liu Z."/>
            <person name="Sun F."/>
            <person name="Lim Y.P."/>
            <person name="Lyons E."/>
            <person name="Town C.D."/>
            <person name="Bancroft I."/>
            <person name="Wang X."/>
            <person name="Meng J."/>
            <person name="Ma J."/>
            <person name="Pires J.C."/>
            <person name="King G.J."/>
            <person name="Brunel D."/>
            <person name="Delourme R."/>
            <person name="Renard M."/>
            <person name="Aury J.M."/>
            <person name="Adams K.L."/>
            <person name="Batley J."/>
            <person name="Snowdon R.J."/>
            <person name="Tost J."/>
            <person name="Edwards D."/>
            <person name="Zhou Y."/>
            <person name="Hua W."/>
            <person name="Sharpe A.G."/>
            <person name="Paterson A.H."/>
            <person name="Guan C."/>
            <person name="Wincker P."/>
        </authorList>
    </citation>
    <scope>NUCLEOTIDE SEQUENCE [LARGE SCALE GENOMIC DNA]</scope>
    <source>
        <strain evidence="3">cv. Darmor-bzh</strain>
    </source>
</reference>
<keyword evidence="3" id="KW-1185">Reference proteome</keyword>
<dbReference type="InterPro" id="IPR056592">
    <property type="entry name" value="Beta-prop_At3g26010-like"/>
</dbReference>
<dbReference type="PaxDb" id="3708-A0A078HUW8"/>
<accession>A0A078HUW8</accession>
<evidence type="ECO:0000313" key="2">
    <source>
        <dbReference type="EMBL" id="CDY42305.1"/>
    </source>
</evidence>
<evidence type="ECO:0000313" key="3">
    <source>
        <dbReference type="Proteomes" id="UP000028999"/>
    </source>
</evidence>